<sequence>MTQQRKQVIIKNEFQHKLILSTVLITLISLNVIILAASLLEQRLGNDGSLFSVFTLTVAGLEIVAVIMVYFISRDISFHIAGPVYAIERTIKGLGEGNLYQVLKLRPRDQFAEVSEELNLVMADYCERLQRAKLLANQIAQQNPDAASAALCEELAFFITQVDEARDDSSTNVRL</sequence>
<keyword evidence="3" id="KW-1185">Reference proteome</keyword>
<comment type="caution">
    <text evidence="2">The sequence shown here is derived from an EMBL/GenBank/DDBJ whole genome shotgun (WGS) entry which is preliminary data.</text>
</comment>
<organism evidence="2 3">
    <name type="scientific">Candidatus Litorirhabdus singularis</name>
    <dbReference type="NCBI Taxonomy" id="2518993"/>
    <lineage>
        <taxon>Bacteria</taxon>
        <taxon>Pseudomonadati</taxon>
        <taxon>Pseudomonadota</taxon>
        <taxon>Gammaproteobacteria</taxon>
        <taxon>Cellvibrionales</taxon>
        <taxon>Halieaceae</taxon>
        <taxon>Candidatus Litorirhabdus</taxon>
    </lineage>
</organism>
<accession>A0ABT3TG10</accession>
<feature type="transmembrane region" description="Helical" evidence="1">
    <location>
        <begin position="51"/>
        <end position="72"/>
    </location>
</feature>
<keyword evidence="1" id="KW-1133">Transmembrane helix</keyword>
<dbReference type="RefSeq" id="WP_279245250.1">
    <property type="nucleotide sequence ID" value="NZ_SHNN01000002.1"/>
</dbReference>
<protein>
    <recommendedName>
        <fullName evidence="4">HAMP domain-containing protein</fullName>
    </recommendedName>
</protein>
<evidence type="ECO:0000313" key="3">
    <source>
        <dbReference type="Proteomes" id="UP001143362"/>
    </source>
</evidence>
<evidence type="ECO:0000313" key="2">
    <source>
        <dbReference type="EMBL" id="MCX2981247.1"/>
    </source>
</evidence>
<proteinExistence type="predicted"/>
<dbReference type="EMBL" id="SHNN01000002">
    <property type="protein sequence ID" value="MCX2981247.1"/>
    <property type="molecule type" value="Genomic_DNA"/>
</dbReference>
<evidence type="ECO:0008006" key="4">
    <source>
        <dbReference type="Google" id="ProtNLM"/>
    </source>
</evidence>
<name>A0ABT3TG10_9GAMM</name>
<keyword evidence="1" id="KW-0472">Membrane</keyword>
<evidence type="ECO:0000256" key="1">
    <source>
        <dbReference type="SAM" id="Phobius"/>
    </source>
</evidence>
<dbReference type="Proteomes" id="UP001143362">
    <property type="component" value="Unassembled WGS sequence"/>
</dbReference>
<gene>
    <name evidence="2" type="ORF">EYC98_10270</name>
</gene>
<reference evidence="2" key="1">
    <citation type="submission" date="2019-02" db="EMBL/GenBank/DDBJ databases">
        <authorList>
            <person name="Li S.-H."/>
        </authorList>
    </citation>
    <scope>NUCLEOTIDE SEQUENCE</scope>
    <source>
        <strain evidence="2">IMCC14734</strain>
    </source>
</reference>
<keyword evidence="1" id="KW-0812">Transmembrane</keyword>
<feature type="transmembrane region" description="Helical" evidence="1">
    <location>
        <begin position="20"/>
        <end position="39"/>
    </location>
</feature>